<proteinExistence type="predicted"/>
<evidence type="ECO:0000313" key="3">
    <source>
        <dbReference type="Proteomes" id="UP000677180"/>
    </source>
</evidence>
<sequence length="69" mass="7294">MTHATTGIITALPKDMMNGFADFRTAQQEGLSSDSSSASEALGQRTLGEGCEQTSRNHDGSASTRFTEP</sequence>
<gene>
    <name evidence="2" type="ORF">J5A53_06575</name>
</gene>
<dbReference type="Proteomes" id="UP000677180">
    <property type="component" value="Chromosome"/>
</dbReference>
<feature type="region of interest" description="Disordered" evidence="1">
    <location>
        <begin position="23"/>
        <end position="69"/>
    </location>
</feature>
<name>A0AB37HY84_9ACTN</name>
<dbReference type="EMBL" id="CP072385">
    <property type="protein sequence ID" value="QUC12336.1"/>
    <property type="molecule type" value="Genomic_DNA"/>
</dbReference>
<dbReference type="RefSeq" id="WP_123824212.1">
    <property type="nucleotide sequence ID" value="NZ_CP040007.1"/>
</dbReference>
<evidence type="ECO:0000313" key="2">
    <source>
        <dbReference type="EMBL" id="QUC12336.1"/>
    </source>
</evidence>
<dbReference type="AlphaFoldDB" id="A0AB37HY84"/>
<evidence type="ECO:0000256" key="1">
    <source>
        <dbReference type="SAM" id="MobiDB-lite"/>
    </source>
</evidence>
<accession>A0AB37HY84</accession>
<organism evidence="2 3">
    <name type="scientific">Arachnia propionica</name>
    <dbReference type="NCBI Taxonomy" id="1750"/>
    <lineage>
        <taxon>Bacteria</taxon>
        <taxon>Bacillati</taxon>
        <taxon>Actinomycetota</taxon>
        <taxon>Actinomycetes</taxon>
        <taxon>Propionibacteriales</taxon>
        <taxon>Propionibacteriaceae</taxon>
        <taxon>Arachnia</taxon>
    </lineage>
</organism>
<feature type="compositionally biased region" description="Low complexity" evidence="1">
    <location>
        <begin position="26"/>
        <end position="44"/>
    </location>
</feature>
<feature type="compositionally biased region" description="Polar residues" evidence="1">
    <location>
        <begin position="60"/>
        <end position="69"/>
    </location>
</feature>
<protein>
    <submittedName>
        <fullName evidence="2">Uncharacterized protein</fullName>
    </submittedName>
</protein>
<reference evidence="2" key="1">
    <citation type="submission" date="2021-03" db="EMBL/GenBank/DDBJ databases">
        <title>Human Oral Microbial Genomes.</title>
        <authorList>
            <person name="Johnston C.D."/>
            <person name="Chen T."/>
            <person name="Dewhirst F.E."/>
        </authorList>
    </citation>
    <scope>NUCLEOTIDE SEQUENCE</scope>
    <source>
        <strain evidence="2">F0714</strain>
    </source>
</reference>